<feature type="region of interest" description="Disordered" evidence="9">
    <location>
        <begin position="487"/>
        <end position="535"/>
    </location>
</feature>
<evidence type="ECO:0000256" key="5">
    <source>
        <dbReference type="ARBA" id="ARBA00023163"/>
    </source>
</evidence>
<proteinExistence type="inferred from homology"/>
<feature type="compositionally biased region" description="Low complexity" evidence="9">
    <location>
        <begin position="450"/>
        <end position="460"/>
    </location>
</feature>
<accession>A0AAJ0H967</accession>
<feature type="compositionally biased region" description="Polar residues" evidence="9">
    <location>
        <begin position="501"/>
        <end position="510"/>
    </location>
</feature>
<gene>
    <name evidence="11" type="ORF">B0T25DRAFT_508836</name>
</gene>
<name>A0AAJ0H967_9PEZI</name>
<sequence>MAQPQPQMPQMAPQMPQLPTMAQGSQMPQIPQMPQMSQMAPRPAFSPTQQSPSPVNPPQPAFAMPPNKRARTSPGPPSQPQQAAYMAPTYSMSPQVQIATPQSPAAPPNYINPQAPPAQQNYASPYMNGGSAPLSMPTPTTATTPVTTPTLHLPEARQTFTPNLGTPAPPTPPIQQYTATMTPIAPPPPPNQGVMGPPSKPAEKPTKEYEYDVSDSLAGTGIDLRAEEQFLADFYAGSFAQEARTGAPANAPGGKGSFYGAGLANQPAQFVDAQAQEKFATEAAKKAWEDATHRLAVSRANEINDAFLRVPLLHHRAEKIAKEHGIGLNLDIKNQMGKMKNPQDFAQPKITVSTKMGPDGAMVMTSGSWIPHDAFLADQIALLSIATRHRIRELIEEANIVATTRQTTSNGEVPDEWTDVAAPLKTVLDPVQDPESAVSPLTNPLKRSFDASNASSSSVAGKTAQNRQVNHLTKAIREVGEVDRKVEDARLRKRQKRLNPETATAGSRSGSAVPGTPGSIAPEESKAPSKKELKKGAALAKAAEASSTANANQTLNTLMGGFGGRKKGKQYAWMTSGGSGASTPSRINTQGGPVASVATAGSKAPEEMRPTLDSRTRLGGWRENVQGKNIQLRDWITVLEMDGLDVVKAVQDAYLKLDSTNTK</sequence>
<dbReference type="InterPro" id="IPR007900">
    <property type="entry name" value="TAF4_C"/>
</dbReference>
<dbReference type="GO" id="GO:0005669">
    <property type="term" value="C:transcription factor TFIID complex"/>
    <property type="evidence" value="ECO:0007669"/>
    <property type="project" value="InterPro"/>
</dbReference>
<dbReference type="Proteomes" id="UP001275084">
    <property type="component" value="Unassembled WGS sequence"/>
</dbReference>
<dbReference type="GO" id="GO:0006352">
    <property type="term" value="P:DNA-templated transcription initiation"/>
    <property type="evidence" value="ECO:0007669"/>
    <property type="project" value="InterPro"/>
</dbReference>
<keyword evidence="12" id="KW-1185">Reference proteome</keyword>
<evidence type="ECO:0000259" key="10">
    <source>
        <dbReference type="Pfam" id="PF05236"/>
    </source>
</evidence>
<comment type="subcellular location">
    <subcellularLocation>
        <location evidence="1">Nucleus</location>
    </subcellularLocation>
</comment>
<evidence type="ECO:0000256" key="2">
    <source>
        <dbReference type="ARBA" id="ARBA00006178"/>
    </source>
</evidence>
<keyword evidence="6" id="KW-0539">Nucleus</keyword>
<feature type="compositionally biased region" description="Polar residues" evidence="9">
    <location>
        <begin position="581"/>
        <end position="591"/>
    </location>
</feature>
<feature type="domain" description="Transcription initiation factor TFIID component TAF4 C-terminal" evidence="10">
    <location>
        <begin position="377"/>
        <end position="643"/>
    </location>
</feature>
<feature type="region of interest" description="Disordered" evidence="9">
    <location>
        <begin position="575"/>
        <end position="611"/>
    </location>
</feature>
<evidence type="ECO:0000256" key="8">
    <source>
        <dbReference type="ARBA" id="ARBA00031747"/>
    </source>
</evidence>
<comment type="caution">
    <text evidence="11">The sequence shown here is derived from an EMBL/GenBank/DDBJ whole genome shotgun (WGS) entry which is preliminary data.</text>
</comment>
<feature type="region of interest" description="Disordered" evidence="9">
    <location>
        <begin position="96"/>
        <end position="145"/>
    </location>
</feature>
<evidence type="ECO:0000313" key="11">
    <source>
        <dbReference type="EMBL" id="KAK3343823.1"/>
    </source>
</evidence>
<comment type="function">
    <text evidence="7">Functions as a component of the DNA-binding general transcription factor complex TFIID. Binding of TFIID to a promoter (with or without TATA element) is the initial step in pre-initiation complex (PIC) formation. TFIID plays a key role in the regulation of gene expression by RNA polymerase II through different activities such as transcription activator interaction, core promoter recognition and selectivity, TFIIA and TFIIB interaction, chromatin modification (histone acetylation by TAF1), facilitation of DNA opening and initiation of transcription.</text>
</comment>
<evidence type="ECO:0000256" key="4">
    <source>
        <dbReference type="ARBA" id="ARBA00023015"/>
    </source>
</evidence>
<dbReference type="EMBL" id="JAUIQD010000007">
    <property type="protein sequence ID" value="KAK3343823.1"/>
    <property type="molecule type" value="Genomic_DNA"/>
</dbReference>
<comment type="similarity">
    <text evidence="2">Belongs to the TAF4 family.</text>
</comment>
<evidence type="ECO:0000313" key="12">
    <source>
        <dbReference type="Proteomes" id="UP001275084"/>
    </source>
</evidence>
<feature type="region of interest" description="Disordered" evidence="9">
    <location>
        <begin position="1"/>
        <end position="83"/>
    </location>
</feature>
<feature type="region of interest" description="Disordered" evidence="9">
    <location>
        <begin position="431"/>
        <end position="470"/>
    </location>
</feature>
<dbReference type="Pfam" id="PF05236">
    <property type="entry name" value="TAF4"/>
    <property type="match status" value="1"/>
</dbReference>
<evidence type="ECO:0000256" key="9">
    <source>
        <dbReference type="SAM" id="MobiDB-lite"/>
    </source>
</evidence>
<evidence type="ECO:0000256" key="3">
    <source>
        <dbReference type="ARBA" id="ARBA00017306"/>
    </source>
</evidence>
<feature type="compositionally biased region" description="Low complexity" evidence="9">
    <location>
        <begin position="1"/>
        <end position="53"/>
    </location>
</feature>
<keyword evidence="4" id="KW-0805">Transcription regulation</keyword>
<protein>
    <recommendedName>
        <fullName evidence="3">Transcription initiation factor TFIID subunit 4</fullName>
    </recommendedName>
    <alternativeName>
        <fullName evidence="8">TBP-associated factor 4</fullName>
    </alternativeName>
</protein>
<reference evidence="11" key="2">
    <citation type="submission" date="2023-06" db="EMBL/GenBank/DDBJ databases">
        <authorList>
            <consortium name="Lawrence Berkeley National Laboratory"/>
            <person name="Haridas S."/>
            <person name="Hensen N."/>
            <person name="Bonometti L."/>
            <person name="Westerberg I."/>
            <person name="Brannstrom I.O."/>
            <person name="Guillou S."/>
            <person name="Cros-Aarteil S."/>
            <person name="Calhoun S."/>
            <person name="Kuo A."/>
            <person name="Mondo S."/>
            <person name="Pangilinan J."/>
            <person name="Riley R."/>
            <person name="Labutti K."/>
            <person name="Andreopoulos B."/>
            <person name="Lipzen A."/>
            <person name="Chen C."/>
            <person name="Yanf M."/>
            <person name="Daum C."/>
            <person name="Ng V."/>
            <person name="Clum A."/>
            <person name="Steindorff A."/>
            <person name="Ohm R."/>
            <person name="Martin F."/>
            <person name="Silar P."/>
            <person name="Natvig D."/>
            <person name="Lalanne C."/>
            <person name="Gautier V."/>
            <person name="Ament-Velasquez S.L."/>
            <person name="Kruys A."/>
            <person name="Hutchinson M.I."/>
            <person name="Powell A.J."/>
            <person name="Barry K."/>
            <person name="Miller A.N."/>
            <person name="Grigoriev I.V."/>
            <person name="Debuchy R."/>
            <person name="Gladieux P."/>
            <person name="Thoren M.H."/>
            <person name="Johannesson H."/>
        </authorList>
    </citation>
    <scope>NUCLEOTIDE SEQUENCE</scope>
    <source>
        <strain evidence="11">CBS 955.72</strain>
    </source>
</reference>
<dbReference type="AlphaFoldDB" id="A0AAJ0H967"/>
<reference evidence="11" key="1">
    <citation type="journal article" date="2023" name="Mol. Phylogenet. Evol.">
        <title>Genome-scale phylogeny and comparative genomics of the fungal order Sordariales.</title>
        <authorList>
            <person name="Hensen N."/>
            <person name="Bonometti L."/>
            <person name="Westerberg I."/>
            <person name="Brannstrom I.O."/>
            <person name="Guillou S."/>
            <person name="Cros-Aarteil S."/>
            <person name="Calhoun S."/>
            <person name="Haridas S."/>
            <person name="Kuo A."/>
            <person name="Mondo S."/>
            <person name="Pangilinan J."/>
            <person name="Riley R."/>
            <person name="LaButti K."/>
            <person name="Andreopoulos B."/>
            <person name="Lipzen A."/>
            <person name="Chen C."/>
            <person name="Yan M."/>
            <person name="Daum C."/>
            <person name="Ng V."/>
            <person name="Clum A."/>
            <person name="Steindorff A."/>
            <person name="Ohm R.A."/>
            <person name="Martin F."/>
            <person name="Silar P."/>
            <person name="Natvig D.O."/>
            <person name="Lalanne C."/>
            <person name="Gautier V."/>
            <person name="Ament-Velasquez S.L."/>
            <person name="Kruys A."/>
            <person name="Hutchinson M.I."/>
            <person name="Powell A.J."/>
            <person name="Barry K."/>
            <person name="Miller A.N."/>
            <person name="Grigoriev I.V."/>
            <person name="Debuchy R."/>
            <person name="Gladieux P."/>
            <person name="Hiltunen Thoren M."/>
            <person name="Johannesson H."/>
        </authorList>
    </citation>
    <scope>NUCLEOTIDE SEQUENCE</scope>
    <source>
        <strain evidence="11">CBS 955.72</strain>
    </source>
</reference>
<evidence type="ECO:0000256" key="1">
    <source>
        <dbReference type="ARBA" id="ARBA00004123"/>
    </source>
</evidence>
<feature type="compositionally biased region" description="Basic and acidic residues" evidence="9">
    <location>
        <begin position="523"/>
        <end position="535"/>
    </location>
</feature>
<evidence type="ECO:0000256" key="6">
    <source>
        <dbReference type="ARBA" id="ARBA00023242"/>
    </source>
</evidence>
<evidence type="ECO:0000256" key="7">
    <source>
        <dbReference type="ARBA" id="ARBA00025346"/>
    </source>
</evidence>
<organism evidence="11 12">
    <name type="scientific">Lasiosphaeria hispida</name>
    <dbReference type="NCBI Taxonomy" id="260671"/>
    <lineage>
        <taxon>Eukaryota</taxon>
        <taxon>Fungi</taxon>
        <taxon>Dikarya</taxon>
        <taxon>Ascomycota</taxon>
        <taxon>Pezizomycotina</taxon>
        <taxon>Sordariomycetes</taxon>
        <taxon>Sordariomycetidae</taxon>
        <taxon>Sordariales</taxon>
        <taxon>Lasiosphaeriaceae</taxon>
        <taxon>Lasiosphaeria</taxon>
    </lineage>
</organism>
<keyword evidence="5" id="KW-0804">Transcription</keyword>